<dbReference type="PANTHER" id="PTHR31438">
    <property type="entry name" value="LYSINE N-ACYLTRANSFERASE C17G9.06C-RELATED"/>
    <property type="match status" value="1"/>
</dbReference>
<dbReference type="SUPFAM" id="SSF55729">
    <property type="entry name" value="Acyl-CoA N-acyltransferases (Nat)"/>
    <property type="match status" value="1"/>
</dbReference>
<evidence type="ECO:0000259" key="6">
    <source>
        <dbReference type="PROSITE" id="PS51186"/>
    </source>
</evidence>
<dbReference type="PANTHER" id="PTHR31438:SF1">
    <property type="entry name" value="LYSINE N-ACYLTRANSFERASE C17G9.06C-RELATED"/>
    <property type="match status" value="1"/>
</dbReference>
<keyword evidence="7" id="KW-0614">Plasmid</keyword>
<evidence type="ECO:0000256" key="2">
    <source>
        <dbReference type="ARBA" id="ARBA00005102"/>
    </source>
</evidence>
<evidence type="ECO:0000313" key="7">
    <source>
        <dbReference type="EMBL" id="QOW02053.1"/>
    </source>
</evidence>
<evidence type="ECO:0000256" key="5">
    <source>
        <dbReference type="ARBA" id="ARBA00031122"/>
    </source>
</evidence>
<sequence>MVSSPPLPMLRSPWSLRAVRAEGTDLDLVHGWMQQPHVEAFWHQAWSRDRWANEISEQLAGEHSLPVLVSYENSPLAYAELYRVQRDRIAEYYAYGPYDLGIHIAIGEQKRTGQGLGTQMLRVLAEGMLDADPGCRRVVAEPDVLNEVSIKAFHAAGFRPAGEVILPDKTAALVVHPRTEEDML</sequence>
<comment type="function">
    <text evidence="1">Acyltransferase required for the direct transfer of medium- to long-chain fatty acyl moieties from a carrier protein (MbtL) on to the epsilon-amino group of lysine residue in the mycobactin core.</text>
</comment>
<proteinExistence type="predicted"/>
<reference evidence="7 8" key="1">
    <citation type="submission" date="2020-10" db="EMBL/GenBank/DDBJ databases">
        <title>Whole genome sequence of oil-degrading bacteria Rhodococcus pyridinivorans strain 5Ap.</title>
        <authorList>
            <person name="Akhremchuk A.E."/>
            <person name="Valentovich L.N."/>
            <person name="Charniauskaya M.I."/>
            <person name="Bukliarevich H.A."/>
            <person name="Titok M.A."/>
        </authorList>
    </citation>
    <scope>NUCLEOTIDE SEQUENCE [LARGE SCALE GENOMIC DNA]</scope>
    <source>
        <strain evidence="7 8">5Ap</strain>
        <plasmid evidence="7 8">pSID</plasmid>
    </source>
</reference>
<dbReference type="InterPro" id="IPR016181">
    <property type="entry name" value="Acyl_CoA_acyltransferase"/>
</dbReference>
<accession>A0A7M2XXI6</accession>
<geneLocation type="plasmid" evidence="7 8">
    <name>pSID</name>
</geneLocation>
<dbReference type="Proteomes" id="UP000593818">
    <property type="component" value="Plasmid pSID"/>
</dbReference>
<dbReference type="InterPro" id="IPR000182">
    <property type="entry name" value="GNAT_dom"/>
</dbReference>
<organism evidence="7 8">
    <name type="scientific">Rhodococcus pyridinivorans</name>
    <dbReference type="NCBI Taxonomy" id="103816"/>
    <lineage>
        <taxon>Bacteria</taxon>
        <taxon>Bacillati</taxon>
        <taxon>Actinomycetota</taxon>
        <taxon>Actinomycetes</taxon>
        <taxon>Mycobacteriales</taxon>
        <taxon>Nocardiaceae</taxon>
        <taxon>Rhodococcus</taxon>
    </lineage>
</organism>
<dbReference type="GO" id="GO:0046677">
    <property type="term" value="P:response to antibiotic"/>
    <property type="evidence" value="ECO:0007669"/>
    <property type="project" value="UniProtKB-KW"/>
</dbReference>
<dbReference type="EMBL" id="CP063453">
    <property type="protein sequence ID" value="QOW02053.1"/>
    <property type="molecule type" value="Genomic_DNA"/>
</dbReference>
<dbReference type="SMART" id="SM01006">
    <property type="entry name" value="AlcB"/>
    <property type="match status" value="1"/>
</dbReference>
<comment type="pathway">
    <text evidence="2">Siderophore biosynthesis; mycobactin biosynthesis.</text>
</comment>
<keyword evidence="4" id="KW-0046">Antibiotic resistance</keyword>
<evidence type="ECO:0000256" key="1">
    <source>
        <dbReference type="ARBA" id="ARBA00003818"/>
    </source>
</evidence>
<dbReference type="Pfam" id="PF13523">
    <property type="entry name" value="Acetyltransf_8"/>
    <property type="match status" value="1"/>
</dbReference>
<dbReference type="Gene3D" id="3.40.630.30">
    <property type="match status" value="1"/>
</dbReference>
<dbReference type="AlphaFoldDB" id="A0A7M2XXI6"/>
<keyword evidence="8" id="KW-1185">Reference proteome</keyword>
<dbReference type="GO" id="GO:0016410">
    <property type="term" value="F:N-acyltransferase activity"/>
    <property type="evidence" value="ECO:0007669"/>
    <property type="project" value="TreeGrafter"/>
</dbReference>
<name>A0A7M2XXI6_9NOCA</name>
<evidence type="ECO:0000256" key="3">
    <source>
        <dbReference type="ARBA" id="ARBA00020586"/>
    </source>
</evidence>
<dbReference type="UniPathway" id="UPA00011"/>
<keyword evidence="7" id="KW-0808">Transferase</keyword>
<protein>
    <recommendedName>
        <fullName evidence="3">Lysine N-acyltransferase MbtK</fullName>
    </recommendedName>
    <alternativeName>
        <fullName evidence="5">Mycobactin synthase protein K</fullName>
    </alternativeName>
</protein>
<evidence type="ECO:0000256" key="4">
    <source>
        <dbReference type="ARBA" id="ARBA00023251"/>
    </source>
</evidence>
<dbReference type="InterPro" id="IPR019432">
    <property type="entry name" value="Acyltransferase_MbtK/IucB-like"/>
</dbReference>
<feature type="domain" description="N-acetyltransferase" evidence="6">
    <location>
        <begin position="16"/>
        <end position="179"/>
    </location>
</feature>
<evidence type="ECO:0000313" key="8">
    <source>
        <dbReference type="Proteomes" id="UP000593818"/>
    </source>
</evidence>
<dbReference type="PROSITE" id="PS51186">
    <property type="entry name" value="GNAT"/>
    <property type="match status" value="1"/>
</dbReference>
<gene>
    <name evidence="7" type="ORF">INP59_27135</name>
</gene>
<dbReference type="GO" id="GO:0019290">
    <property type="term" value="P:siderophore biosynthetic process"/>
    <property type="evidence" value="ECO:0007669"/>
    <property type="project" value="InterPro"/>
</dbReference>